<dbReference type="PRINTS" id="PR00625">
    <property type="entry name" value="JDOMAIN"/>
</dbReference>
<dbReference type="AlphaFoldDB" id="G4TYH6"/>
<evidence type="ECO:0000256" key="2">
    <source>
        <dbReference type="ARBA" id="ARBA00006169"/>
    </source>
</evidence>
<gene>
    <name evidence="9" type="ORF">PIIN_10362</name>
</gene>
<evidence type="ECO:0000313" key="9">
    <source>
        <dbReference type="EMBL" id="CCA76369.1"/>
    </source>
</evidence>
<proteinExistence type="inferred from homology"/>
<evidence type="ECO:0000256" key="4">
    <source>
        <dbReference type="ARBA" id="ARBA00022723"/>
    </source>
</evidence>
<dbReference type="FunCoup" id="G4TYH6">
    <property type="interactions" value="140"/>
</dbReference>
<sequence>MEAKDTVSYYELLGVSKQASSEQIKRAYHQALLRHHPDKQTGRSVQKDEESRQYSTLFPDVDALRKAYETLSNPTLRLAYDQSLKTKSHRTEPRPANVVSLDEFDESETSEGTLWSYPCRCGGAFVVSEALLEKDVHLIGCDCCSEFVWVGYELQDDEL</sequence>
<dbReference type="InterPro" id="IPR007872">
    <property type="entry name" value="DPH_MB_dom"/>
</dbReference>
<comment type="similarity">
    <text evidence="2">Belongs to the DPH4 family.</text>
</comment>
<feature type="domain" description="DPH-type MB" evidence="8">
    <location>
        <begin position="95"/>
        <end position="153"/>
    </location>
</feature>
<accession>G4TYH6</accession>
<evidence type="ECO:0000259" key="7">
    <source>
        <dbReference type="PROSITE" id="PS50076"/>
    </source>
</evidence>
<comment type="function">
    <text evidence="1">Required for the first step of diphthamide biosynthesis, the transfer of 3-amino-3-carboxypropyl from S-adenosyl-L-methionine to a histidine residue. Diphthamide is a post-translational modification of histidine which occurs in elongation factor 2.</text>
</comment>
<dbReference type="Gene3D" id="3.10.660.10">
    <property type="entry name" value="DPH Zinc finger"/>
    <property type="match status" value="1"/>
</dbReference>
<name>G4TYH6_SERID</name>
<dbReference type="InterPro" id="IPR001623">
    <property type="entry name" value="DnaJ_domain"/>
</dbReference>
<keyword evidence="10" id="KW-1185">Reference proteome</keyword>
<dbReference type="SUPFAM" id="SSF46565">
    <property type="entry name" value="Chaperone J-domain"/>
    <property type="match status" value="1"/>
</dbReference>
<evidence type="ECO:0000256" key="1">
    <source>
        <dbReference type="ARBA" id="ARBA00003474"/>
    </source>
</evidence>
<organism evidence="9 10">
    <name type="scientific">Serendipita indica (strain DSM 11827)</name>
    <name type="common">Root endophyte fungus</name>
    <name type="synonym">Piriformospora indica</name>
    <dbReference type="NCBI Taxonomy" id="1109443"/>
    <lineage>
        <taxon>Eukaryota</taxon>
        <taxon>Fungi</taxon>
        <taxon>Dikarya</taxon>
        <taxon>Basidiomycota</taxon>
        <taxon>Agaricomycotina</taxon>
        <taxon>Agaricomycetes</taxon>
        <taxon>Sebacinales</taxon>
        <taxon>Serendipitaceae</taxon>
        <taxon>Serendipita</taxon>
    </lineage>
</organism>
<protein>
    <recommendedName>
        <fullName evidence="3">Diphthamide biosynthesis protein 4</fullName>
    </recommendedName>
</protein>
<dbReference type="UniPathway" id="UPA00559"/>
<dbReference type="Proteomes" id="UP000007148">
    <property type="component" value="Unassembled WGS sequence"/>
</dbReference>
<dbReference type="CDD" id="cd06257">
    <property type="entry name" value="DnaJ"/>
    <property type="match status" value="1"/>
</dbReference>
<dbReference type="eggNOG" id="KOG0714">
    <property type="taxonomic scope" value="Eukaryota"/>
</dbReference>
<keyword evidence="6" id="KW-0408">Iron</keyword>
<evidence type="ECO:0000259" key="8">
    <source>
        <dbReference type="PROSITE" id="PS51074"/>
    </source>
</evidence>
<dbReference type="InParanoid" id="G4TYH6"/>
<dbReference type="HOGENOM" id="CLU_017633_7_1_1"/>
<dbReference type="PROSITE" id="PS50076">
    <property type="entry name" value="DNAJ_2"/>
    <property type="match status" value="1"/>
</dbReference>
<evidence type="ECO:0000256" key="3">
    <source>
        <dbReference type="ARBA" id="ARBA00021797"/>
    </source>
</evidence>
<dbReference type="InterPro" id="IPR036869">
    <property type="entry name" value="J_dom_sf"/>
</dbReference>
<dbReference type="PANTHER" id="PTHR45255">
    <property type="entry name" value="DNAJ HOMOLOG SUBFAMILY C MEMBER 24"/>
    <property type="match status" value="1"/>
</dbReference>
<dbReference type="Pfam" id="PF05207">
    <property type="entry name" value="Zn_ribbon_CSL"/>
    <property type="match status" value="1"/>
</dbReference>
<evidence type="ECO:0000256" key="6">
    <source>
        <dbReference type="ARBA" id="ARBA00023004"/>
    </source>
</evidence>
<dbReference type="PANTHER" id="PTHR45255:SF1">
    <property type="entry name" value="DNAJ HOMOLOG SUBFAMILY C MEMBER 24"/>
    <property type="match status" value="1"/>
</dbReference>
<dbReference type="OrthoDB" id="445556at2759"/>
<evidence type="ECO:0000256" key="5">
    <source>
        <dbReference type="ARBA" id="ARBA00022833"/>
    </source>
</evidence>
<reference evidence="9 10" key="1">
    <citation type="journal article" date="2011" name="PLoS Pathog.">
        <title>Endophytic Life Strategies Decoded by Genome and Transcriptome Analyses of the Mutualistic Root Symbiont Piriformospora indica.</title>
        <authorList>
            <person name="Zuccaro A."/>
            <person name="Lahrmann U."/>
            <person name="Guldener U."/>
            <person name="Langen G."/>
            <person name="Pfiffi S."/>
            <person name="Biedenkopf D."/>
            <person name="Wong P."/>
            <person name="Samans B."/>
            <person name="Grimm C."/>
            <person name="Basiewicz M."/>
            <person name="Murat C."/>
            <person name="Martin F."/>
            <person name="Kogel K.H."/>
        </authorList>
    </citation>
    <scope>NUCLEOTIDE SEQUENCE [LARGE SCALE GENOMIC DNA]</scope>
    <source>
        <strain evidence="9 10">DSM 11827</strain>
    </source>
</reference>
<dbReference type="GO" id="GO:0008198">
    <property type="term" value="F:ferrous iron binding"/>
    <property type="evidence" value="ECO:0007669"/>
    <property type="project" value="TreeGrafter"/>
</dbReference>
<comment type="caution">
    <text evidence="9">The sequence shown here is derived from an EMBL/GenBank/DDBJ whole genome shotgun (WGS) entry which is preliminary data.</text>
</comment>
<dbReference type="OMA" id="LEDMTWE"/>
<keyword evidence="5" id="KW-0862">Zinc</keyword>
<dbReference type="SUPFAM" id="SSF144217">
    <property type="entry name" value="CSL zinc finger"/>
    <property type="match status" value="1"/>
</dbReference>
<dbReference type="GO" id="GO:0017183">
    <property type="term" value="P:protein histidyl modification to diphthamide"/>
    <property type="evidence" value="ECO:0007669"/>
    <property type="project" value="UniProtKB-UniPathway"/>
</dbReference>
<dbReference type="EMBL" id="CAFZ01000719">
    <property type="protein sequence ID" value="CCA76369.1"/>
    <property type="molecule type" value="Genomic_DNA"/>
</dbReference>
<dbReference type="Pfam" id="PF00226">
    <property type="entry name" value="DnaJ"/>
    <property type="match status" value="1"/>
</dbReference>
<evidence type="ECO:0000313" key="10">
    <source>
        <dbReference type="Proteomes" id="UP000007148"/>
    </source>
</evidence>
<dbReference type="InterPro" id="IPR036671">
    <property type="entry name" value="DPH_MB_sf"/>
</dbReference>
<keyword evidence="4" id="KW-0479">Metal-binding</keyword>
<dbReference type="SMART" id="SM00271">
    <property type="entry name" value="DnaJ"/>
    <property type="match status" value="1"/>
</dbReference>
<feature type="domain" description="J" evidence="7">
    <location>
        <begin position="8"/>
        <end position="84"/>
    </location>
</feature>
<dbReference type="STRING" id="1109443.G4TYH6"/>
<dbReference type="Gene3D" id="1.10.287.110">
    <property type="entry name" value="DnaJ domain"/>
    <property type="match status" value="1"/>
</dbReference>
<dbReference type="PROSITE" id="PS51074">
    <property type="entry name" value="DPH_MB"/>
    <property type="match status" value="1"/>
</dbReference>
<dbReference type="GO" id="GO:0001671">
    <property type="term" value="F:ATPase activator activity"/>
    <property type="evidence" value="ECO:0007669"/>
    <property type="project" value="TreeGrafter"/>
</dbReference>